<comment type="catalytic activity">
    <reaction evidence="8 9">
        <text>5-phospho-alpha-D-ribose 1-diphosphate + nicotinate + ATP + H2O = nicotinate beta-D-ribonucleotide + ADP + phosphate + diphosphate</text>
        <dbReference type="Rhea" id="RHEA:36163"/>
        <dbReference type="ChEBI" id="CHEBI:15377"/>
        <dbReference type="ChEBI" id="CHEBI:30616"/>
        <dbReference type="ChEBI" id="CHEBI:32544"/>
        <dbReference type="ChEBI" id="CHEBI:33019"/>
        <dbReference type="ChEBI" id="CHEBI:43474"/>
        <dbReference type="ChEBI" id="CHEBI:57502"/>
        <dbReference type="ChEBI" id="CHEBI:58017"/>
        <dbReference type="ChEBI" id="CHEBI:456216"/>
        <dbReference type="EC" id="6.3.4.21"/>
    </reaction>
</comment>
<evidence type="ECO:0000256" key="9">
    <source>
        <dbReference type="RuleBase" id="RU365100"/>
    </source>
</evidence>
<dbReference type="CDD" id="cd01570">
    <property type="entry name" value="NAPRTase_A"/>
    <property type="match status" value="1"/>
</dbReference>
<dbReference type="InterPro" id="IPR006405">
    <property type="entry name" value="Nic_PRibTrfase_pncB"/>
</dbReference>
<dbReference type="InterPro" id="IPR013785">
    <property type="entry name" value="Aldolase_TIM"/>
</dbReference>
<dbReference type="SUPFAM" id="SSF51690">
    <property type="entry name" value="Nicotinate/Quinolinate PRTase C-terminal domain-like"/>
    <property type="match status" value="1"/>
</dbReference>
<evidence type="ECO:0000256" key="2">
    <source>
        <dbReference type="ARBA" id="ARBA00010897"/>
    </source>
</evidence>
<evidence type="ECO:0000256" key="3">
    <source>
        <dbReference type="ARBA" id="ARBA00013236"/>
    </source>
</evidence>
<comment type="similarity">
    <text evidence="2 9">Belongs to the NAPRTase family.</text>
</comment>
<dbReference type="EC" id="6.3.4.21" evidence="3 9"/>
<dbReference type="Gene3D" id="3.20.140.10">
    <property type="entry name" value="nicotinate phosphoribosyltransferase"/>
    <property type="match status" value="1"/>
</dbReference>
<keyword evidence="7 9" id="KW-0808">Transferase</keyword>
<evidence type="ECO:0000259" key="11">
    <source>
        <dbReference type="Pfam" id="PF17767"/>
    </source>
</evidence>
<dbReference type="InterPro" id="IPR036068">
    <property type="entry name" value="Nicotinate_pribotase-like_C"/>
</dbReference>
<dbReference type="SUPFAM" id="SSF54675">
    <property type="entry name" value="Nicotinate/Quinolinate PRTase N-terminal domain-like"/>
    <property type="match status" value="1"/>
</dbReference>
<accession>A0A7C4ETB5</accession>
<dbReference type="AlphaFoldDB" id="A0A7C4ETB5"/>
<dbReference type="GO" id="GO:0034355">
    <property type="term" value="P:NAD+ biosynthetic process via the salvage pathway"/>
    <property type="evidence" value="ECO:0007669"/>
    <property type="project" value="TreeGrafter"/>
</dbReference>
<evidence type="ECO:0000259" key="12">
    <source>
        <dbReference type="Pfam" id="PF17956"/>
    </source>
</evidence>
<comment type="PTM">
    <text evidence="9">Transiently phosphorylated on a His residue during the reaction cycle. Phosphorylation strongly increases the affinity for substrates and increases the rate of nicotinate D-ribonucleotide production. Dephosphorylation regenerates the low-affinity form of the enzyme, leading to product release.</text>
</comment>
<dbReference type="Gene3D" id="3.20.20.70">
    <property type="entry name" value="Aldolase class I"/>
    <property type="match status" value="1"/>
</dbReference>
<feature type="domain" description="Nicotinate phosphoribosyltransferase C-terminal" evidence="12">
    <location>
        <begin position="400"/>
        <end position="509"/>
    </location>
</feature>
<keyword evidence="13" id="KW-0328">Glycosyltransferase</keyword>
<dbReference type="GO" id="GO:0004516">
    <property type="term" value="F:nicotinate phosphoribosyltransferase activity"/>
    <property type="evidence" value="ECO:0007669"/>
    <property type="project" value="UniProtKB-UniRule"/>
</dbReference>
<evidence type="ECO:0000313" key="13">
    <source>
        <dbReference type="EMBL" id="HGH59894.1"/>
    </source>
</evidence>
<dbReference type="EMBL" id="DTGT01000036">
    <property type="protein sequence ID" value="HGH59894.1"/>
    <property type="molecule type" value="Genomic_DNA"/>
</dbReference>
<feature type="domain" description="Nicotinate phosphoribosyltransferase N-terminal" evidence="11">
    <location>
        <begin position="47"/>
        <end position="171"/>
    </location>
</feature>
<dbReference type="GO" id="GO:0005829">
    <property type="term" value="C:cytosol"/>
    <property type="evidence" value="ECO:0007669"/>
    <property type="project" value="TreeGrafter"/>
</dbReference>
<comment type="pathway">
    <text evidence="1 9">Cofactor biosynthesis; NAD(+) biosynthesis; nicotinate D-ribonucleotide from nicotinate: step 1/1.</text>
</comment>
<dbReference type="Pfam" id="PF04095">
    <property type="entry name" value="NAPRTase"/>
    <property type="match status" value="1"/>
</dbReference>
<dbReference type="PIRSF" id="PIRSF000484">
    <property type="entry name" value="NAPRT"/>
    <property type="match status" value="1"/>
</dbReference>
<comment type="caution">
    <text evidence="13">The sequence shown here is derived from an EMBL/GenBank/DDBJ whole genome shotgun (WGS) entry which is preliminary data.</text>
</comment>
<dbReference type="GO" id="GO:0047280">
    <property type="term" value="F:nicotinamide phosphoribosyltransferase activity"/>
    <property type="evidence" value="ECO:0007669"/>
    <property type="project" value="UniProtKB-ARBA"/>
</dbReference>
<dbReference type="NCBIfam" id="NF006695">
    <property type="entry name" value="PRK09243.1-2"/>
    <property type="match status" value="1"/>
</dbReference>
<dbReference type="InterPro" id="IPR041525">
    <property type="entry name" value="N/Namide_PRibTrfase"/>
</dbReference>
<dbReference type="PANTHER" id="PTHR11098:SF1">
    <property type="entry name" value="NICOTINATE PHOSPHORIBOSYLTRANSFERASE"/>
    <property type="match status" value="1"/>
</dbReference>
<dbReference type="UniPathway" id="UPA00253">
    <property type="reaction ID" value="UER00457"/>
</dbReference>
<dbReference type="FunFam" id="3.20.20.70:FF:000076">
    <property type="entry name" value="Nicotinate phosphoribosyltransferase"/>
    <property type="match status" value="1"/>
</dbReference>
<sequence length="525" mass="58548">MNLKLREEETGKIIDRVELYDEDSQKDLGKADAADVFQGLKCRNLTLDTDLYELTMSAGYSLLGKAHQRACFDLYFRQPPDNGAFCVFAGLESVVDYITHIGFFPDDIDYLASLGTFSKETLSALSQGVRFSGDLWAVPEGSVVFPHEPLIRVIGPIPEAQLIETTMLALVGHQTLIATKAARMCLATKGAPVVDFGTRRAHGVQAALYGARAAYIGGCSGTSNVRAGKLFGIPVRGTHAHSWVESFDNELEAFDSFSQVFPKNCVLLVDTYDTLTGVRNAITVAKRMEESGHRLMGIRIDSGDLAYYSKAARRLLNEAGLDYVKILASSDLDEWIIESLRDQGAEIDIWCVGTRLMTSYQTPALSVVYKLMAADRGDGVLAPKIKISQNPNKVTNPGVKKIVRFYNGKDRMMGDLLAEVDEPLPVGKAVTAHHPMYDYMKKTYKPPYRASELMVPIFLQGKLVYEQPSIEEIRQRARQEIESLEPEYKRLTNPHIYKVSLSDRLYKIKKSLLTFHQKAAKRKQV</sequence>
<keyword evidence="4" id="KW-0597">Phosphoprotein</keyword>
<dbReference type="InterPro" id="IPR007229">
    <property type="entry name" value="Nic_PRibTrfase-Fam"/>
</dbReference>
<evidence type="ECO:0000256" key="1">
    <source>
        <dbReference type="ARBA" id="ARBA00004952"/>
    </source>
</evidence>
<keyword evidence="6 9" id="KW-0662">Pyridine nucleotide biosynthesis</keyword>
<organism evidence="13">
    <name type="scientific">Desulfomonile tiedjei</name>
    <dbReference type="NCBI Taxonomy" id="2358"/>
    <lineage>
        <taxon>Bacteria</taxon>
        <taxon>Pseudomonadati</taxon>
        <taxon>Thermodesulfobacteriota</taxon>
        <taxon>Desulfomonilia</taxon>
        <taxon>Desulfomonilales</taxon>
        <taxon>Desulfomonilaceae</taxon>
        <taxon>Desulfomonile</taxon>
    </lineage>
</organism>
<evidence type="ECO:0000256" key="4">
    <source>
        <dbReference type="ARBA" id="ARBA00022553"/>
    </source>
</evidence>
<proteinExistence type="inferred from homology"/>
<keyword evidence="5 9" id="KW-0436">Ligase</keyword>
<dbReference type="InterPro" id="IPR041619">
    <property type="entry name" value="NAPRTase_C"/>
</dbReference>
<evidence type="ECO:0000256" key="8">
    <source>
        <dbReference type="ARBA" id="ARBA00048668"/>
    </source>
</evidence>
<reference evidence="13" key="1">
    <citation type="journal article" date="2020" name="mSystems">
        <title>Genome- and Community-Level Interaction Insights into Carbon Utilization and Element Cycling Functions of Hydrothermarchaeota in Hydrothermal Sediment.</title>
        <authorList>
            <person name="Zhou Z."/>
            <person name="Liu Y."/>
            <person name="Xu W."/>
            <person name="Pan J."/>
            <person name="Luo Z.H."/>
            <person name="Li M."/>
        </authorList>
    </citation>
    <scope>NUCLEOTIDE SEQUENCE [LARGE SCALE GENOMIC DNA]</scope>
    <source>
        <strain evidence="13">SpSt-769</strain>
    </source>
</reference>
<gene>
    <name evidence="13" type="ORF">ENV54_01200</name>
</gene>
<dbReference type="PANTHER" id="PTHR11098">
    <property type="entry name" value="NICOTINATE PHOSPHORIBOSYLTRANSFERASE"/>
    <property type="match status" value="1"/>
</dbReference>
<feature type="domain" description="Nicotinate/nicotinamide phosphoribosyltransferase" evidence="10">
    <location>
        <begin position="193"/>
        <end position="314"/>
    </location>
</feature>
<dbReference type="NCBIfam" id="NF009131">
    <property type="entry name" value="PRK12484.1"/>
    <property type="match status" value="1"/>
</dbReference>
<evidence type="ECO:0000256" key="5">
    <source>
        <dbReference type="ARBA" id="ARBA00022598"/>
    </source>
</evidence>
<evidence type="ECO:0000259" key="10">
    <source>
        <dbReference type="Pfam" id="PF04095"/>
    </source>
</evidence>
<protein>
    <recommendedName>
        <fullName evidence="3 9">Nicotinate phosphoribosyltransferase</fullName>
        <ecNumber evidence="3 9">6.3.4.21</ecNumber>
    </recommendedName>
</protein>
<evidence type="ECO:0000256" key="7">
    <source>
        <dbReference type="ARBA" id="ARBA00022679"/>
    </source>
</evidence>
<evidence type="ECO:0000256" key="6">
    <source>
        <dbReference type="ARBA" id="ARBA00022642"/>
    </source>
</evidence>
<comment type="function">
    <text evidence="9">Catalyzes the first step in the biosynthesis of NAD from nicotinic acid, the ATP-dependent synthesis of beta-nicotinate D-ribonucleotide from nicotinate and 5-phospho-D-ribose 1-phosphate.</text>
</comment>
<dbReference type="Pfam" id="PF17956">
    <property type="entry name" value="NAPRTase_C"/>
    <property type="match status" value="1"/>
</dbReference>
<dbReference type="NCBIfam" id="TIGR01513">
    <property type="entry name" value="NAPRTase_put"/>
    <property type="match status" value="1"/>
</dbReference>
<name>A0A7C4ETB5_9BACT</name>
<dbReference type="Pfam" id="PF17767">
    <property type="entry name" value="NAPRTase_N"/>
    <property type="match status" value="1"/>
</dbReference>
<dbReference type="InterPro" id="IPR040727">
    <property type="entry name" value="NAPRTase_N"/>
</dbReference>